<dbReference type="SMART" id="SM00382">
    <property type="entry name" value="AAA"/>
    <property type="match status" value="2"/>
</dbReference>
<accession>A0ABS9NJS6</accession>
<dbReference type="PANTHER" id="PTHR23073">
    <property type="entry name" value="26S PROTEASOME REGULATORY SUBUNIT"/>
    <property type="match status" value="1"/>
</dbReference>
<dbReference type="InterPro" id="IPR003593">
    <property type="entry name" value="AAA+_ATPase"/>
</dbReference>
<gene>
    <name evidence="5" type="ORF">MB824_00755</name>
</gene>
<name>A0ABS9NJS6_9NEIS</name>
<dbReference type="GO" id="GO:0005524">
    <property type="term" value="F:ATP binding"/>
    <property type="evidence" value="ECO:0007669"/>
    <property type="project" value="UniProtKB-KW"/>
</dbReference>
<evidence type="ECO:0000256" key="3">
    <source>
        <dbReference type="ARBA" id="ARBA00022840"/>
    </source>
</evidence>
<feature type="domain" description="AAA+ ATPase" evidence="4">
    <location>
        <begin position="483"/>
        <end position="612"/>
    </location>
</feature>
<comment type="caution">
    <text evidence="5">The sequence shown here is derived from an EMBL/GenBank/DDBJ whole genome shotgun (WGS) entry which is preliminary data.</text>
</comment>
<keyword evidence="2" id="KW-0547">Nucleotide-binding</keyword>
<comment type="similarity">
    <text evidence="1">Belongs to the AAA ATPase family.</text>
</comment>
<dbReference type="Proteomes" id="UP001298424">
    <property type="component" value="Unassembled WGS sequence"/>
</dbReference>
<dbReference type="CDD" id="cd19481">
    <property type="entry name" value="RecA-like_protease"/>
    <property type="match status" value="1"/>
</dbReference>
<protein>
    <submittedName>
        <fullName evidence="5">ATP-binding protein</fullName>
    </submittedName>
</protein>
<dbReference type="EMBL" id="JAKOOW010000002">
    <property type="protein sequence ID" value="MCG6503038.1"/>
    <property type="molecule type" value="Genomic_DNA"/>
</dbReference>
<evidence type="ECO:0000313" key="6">
    <source>
        <dbReference type="Proteomes" id="UP001298424"/>
    </source>
</evidence>
<dbReference type="InterPro" id="IPR027417">
    <property type="entry name" value="P-loop_NTPase"/>
</dbReference>
<dbReference type="InterPro" id="IPR050221">
    <property type="entry name" value="26S_Proteasome_ATPase"/>
</dbReference>
<evidence type="ECO:0000313" key="5">
    <source>
        <dbReference type="EMBL" id="MCG6503038.1"/>
    </source>
</evidence>
<organism evidence="5 6">
    <name type="scientific">Kingella pumchi</name>
    <dbReference type="NCBI Taxonomy" id="2779506"/>
    <lineage>
        <taxon>Bacteria</taxon>
        <taxon>Pseudomonadati</taxon>
        <taxon>Pseudomonadota</taxon>
        <taxon>Betaproteobacteria</taxon>
        <taxon>Neisseriales</taxon>
        <taxon>Neisseriaceae</taxon>
        <taxon>Kingella</taxon>
    </lineage>
</organism>
<evidence type="ECO:0000256" key="2">
    <source>
        <dbReference type="ARBA" id="ARBA00022741"/>
    </source>
</evidence>
<dbReference type="Pfam" id="PF00004">
    <property type="entry name" value="AAA"/>
    <property type="match status" value="2"/>
</dbReference>
<keyword evidence="3 5" id="KW-0067">ATP-binding</keyword>
<reference evidence="5 6" key="1">
    <citation type="submission" date="2022-02" db="EMBL/GenBank/DDBJ databases">
        <title>Genome sequence data of Kingella unionensis sp. nov. strain CICC 24913 (CCUG 75125).</title>
        <authorList>
            <person name="Xiao M."/>
        </authorList>
    </citation>
    <scope>NUCLEOTIDE SEQUENCE [LARGE SCALE GENOMIC DNA]</scope>
    <source>
        <strain evidence="5 6">CICC 24913</strain>
    </source>
</reference>
<dbReference type="InterPro" id="IPR003959">
    <property type="entry name" value="ATPase_AAA_core"/>
</dbReference>
<dbReference type="Gene3D" id="3.40.50.300">
    <property type="entry name" value="P-loop containing nucleotide triphosphate hydrolases"/>
    <property type="match status" value="2"/>
</dbReference>
<sequence>MNTTTQTTPLDTLIVHWAWDILYPLNGQKQFVGQHGFEHAGTAKLIGAEDWFDEEQDEFDPVAARRRLKESYRQWQENHRFEDVWQQGISDTLRGNLAQWEQRFGFSDTDCRVLAFSILLHTRADLARACTLLGEMNDSAVYAALAALLRLPESDIADALAPRGRLASIGLVSLDHDDEFYLRSKIDLLSHRFAELMVSLPVTPAEILKQHIQVAPQTELALDDFAHLGVLVPAAKNHLAHAFEHQARGCNILIHGVAGTGKTEFTRSLSKALDVELYEISWTGNNDDRPADRFDRMNALRMAQNILAGQRTMLMFDEIEDLFDRGQSHFSLNKAWLNRMLENNAVPMVWVCNNVSLMDPSAVRRFDIVIEMKAPPATRRADMIAGYAESFLPKSKIRSLAEHEALVPALLKKAHKVTEHAAASWDKEQKGELFQKLLHNTLKAQGNIHALDSGARLPDLYDIRWINSRQDVDALGAGIARAGRGTLCLYGPPGTGKSAYAAWLAEQSGRRMIYKRGSDLLSKYVGETEALIAQAFDEARSEEAVLLFDEVDGFLQDRRSARQNWEVTQVNEMLTQMENYPGIFVATTNLMANLDQAALRRFDFKIEFSHLRHDQAWQLFEAHCAALGLDCPDSLKAELSRIRQLAPGDFATAARQARIIPFADAAALLEAIRRECSLKEGSQSAMGFV</sequence>
<dbReference type="RefSeq" id="WP_238745001.1">
    <property type="nucleotide sequence ID" value="NZ_JAKOOW010000002.1"/>
</dbReference>
<evidence type="ECO:0000256" key="1">
    <source>
        <dbReference type="ARBA" id="ARBA00006914"/>
    </source>
</evidence>
<feature type="domain" description="AAA+ ATPase" evidence="4">
    <location>
        <begin position="248"/>
        <end position="376"/>
    </location>
</feature>
<dbReference type="SUPFAM" id="SSF52540">
    <property type="entry name" value="P-loop containing nucleoside triphosphate hydrolases"/>
    <property type="match status" value="2"/>
</dbReference>
<proteinExistence type="inferred from homology"/>
<evidence type="ECO:0000259" key="4">
    <source>
        <dbReference type="SMART" id="SM00382"/>
    </source>
</evidence>
<keyword evidence="6" id="KW-1185">Reference proteome</keyword>